<dbReference type="PANTHER" id="PTHR12714:SF20">
    <property type="entry name" value="FAD SYNTHETASE 1, CHLOROPLASTIC-RELATED"/>
    <property type="match status" value="1"/>
</dbReference>
<reference evidence="11" key="1">
    <citation type="submission" date="2015-07" db="EMBL/GenBank/DDBJ databases">
        <title>Transcriptome Assembly of Anthurium amnicola.</title>
        <authorList>
            <person name="Suzuki J."/>
        </authorList>
    </citation>
    <scope>NUCLEOTIDE SEQUENCE</scope>
</reference>
<dbReference type="AlphaFoldDB" id="A0A1D1YD10"/>
<evidence type="ECO:0000256" key="6">
    <source>
        <dbReference type="ARBA" id="ARBA00022695"/>
    </source>
</evidence>
<dbReference type="GO" id="GO:0009507">
    <property type="term" value="C:chloroplast"/>
    <property type="evidence" value="ECO:0007669"/>
    <property type="project" value="TreeGrafter"/>
</dbReference>
<dbReference type="UniPathway" id="UPA00277">
    <property type="reaction ID" value="UER00407"/>
</dbReference>
<keyword evidence="8" id="KW-0274">FAD</keyword>
<dbReference type="GO" id="GO:0009231">
    <property type="term" value="P:riboflavin biosynthetic process"/>
    <property type="evidence" value="ECO:0007669"/>
    <property type="project" value="InterPro"/>
</dbReference>
<keyword evidence="4" id="KW-0288">FMN</keyword>
<gene>
    <name evidence="11" type="primary">ribF_3</name>
    <name evidence="11" type="ORF">g.79184</name>
</gene>
<keyword evidence="7" id="KW-0547">Nucleotide-binding</keyword>
<evidence type="ECO:0000256" key="1">
    <source>
        <dbReference type="ARBA" id="ARBA00004726"/>
    </source>
</evidence>
<dbReference type="EMBL" id="GDJX01015401">
    <property type="protein sequence ID" value="JAT52535.1"/>
    <property type="molecule type" value="Transcribed_RNA"/>
</dbReference>
<feature type="domain" description="FAD synthetase" evidence="10">
    <location>
        <begin position="280"/>
        <end position="347"/>
    </location>
</feature>
<evidence type="ECO:0000256" key="2">
    <source>
        <dbReference type="ARBA" id="ARBA00012393"/>
    </source>
</evidence>
<keyword evidence="6" id="KW-0548">Nucleotidyltransferase</keyword>
<name>A0A1D1YD10_9ARAE</name>
<sequence>MAPPPSRSFGAISVAACQFPCAPPPFSYAAAATTTTGTAAFLRLESFVNPRFLSTTSSSSSSSVPSGLRWKLDTRGMGFRCEASAAAEESSGDEYQVSHLLDSLVRSLYTCKTTFLQDIAREYCCLKGKSYTIKQKSLKGFQHSTDISRSREQQSLDLDDIELVKDKLLIDCGPDQECVTGGIIALGKFDALHIGHRELAIQASKAGTPFLLSFVGMAEVLGWEYRRIIDSVGPKTDLTRTSQIDPAITGPRAPVVAKCDRKRVLSSWAPFCGNVAPLEFQVEFSKVRHLTPRQFVERLSKDLRISGVVAGENYRFGYRATGDASELMRLCKEYGLEAYILKPVLDSKSSNLTTRELVSSTRVRQALAVGDMQYVSELLGRKHRLVLMVNDGCVVEGSKISIPKSCMLNQQPKDGFYEICSLLIDNMLIGECRVVIDTRNIHMELVRTREWAFPNWGCQHVSVEFG</sequence>
<organism evidence="11">
    <name type="scientific">Anthurium amnicola</name>
    <dbReference type="NCBI Taxonomy" id="1678845"/>
    <lineage>
        <taxon>Eukaryota</taxon>
        <taxon>Viridiplantae</taxon>
        <taxon>Streptophyta</taxon>
        <taxon>Embryophyta</taxon>
        <taxon>Tracheophyta</taxon>
        <taxon>Spermatophyta</taxon>
        <taxon>Magnoliopsida</taxon>
        <taxon>Liliopsida</taxon>
        <taxon>Araceae</taxon>
        <taxon>Pothoideae</taxon>
        <taxon>Potheae</taxon>
        <taxon>Anthurium</taxon>
    </lineage>
</organism>
<dbReference type="Pfam" id="PF06574">
    <property type="entry name" value="FAD_syn"/>
    <property type="match status" value="1"/>
</dbReference>
<evidence type="ECO:0000256" key="3">
    <source>
        <dbReference type="ARBA" id="ARBA00022630"/>
    </source>
</evidence>
<dbReference type="InterPro" id="IPR015864">
    <property type="entry name" value="FAD_synthase"/>
</dbReference>
<comment type="pathway">
    <text evidence="1">Cofactor biosynthesis; FAD biosynthesis; FAD from FMN: step 1/1.</text>
</comment>
<evidence type="ECO:0000259" key="10">
    <source>
        <dbReference type="Pfam" id="PF06574"/>
    </source>
</evidence>
<dbReference type="InterPro" id="IPR014729">
    <property type="entry name" value="Rossmann-like_a/b/a_fold"/>
</dbReference>
<evidence type="ECO:0000313" key="11">
    <source>
        <dbReference type="EMBL" id="JAT52535.1"/>
    </source>
</evidence>
<proteinExistence type="predicted"/>
<evidence type="ECO:0000256" key="4">
    <source>
        <dbReference type="ARBA" id="ARBA00022643"/>
    </source>
</evidence>
<dbReference type="GO" id="GO:0003919">
    <property type="term" value="F:FMN adenylyltransferase activity"/>
    <property type="evidence" value="ECO:0007669"/>
    <property type="project" value="UniProtKB-EC"/>
</dbReference>
<evidence type="ECO:0000256" key="7">
    <source>
        <dbReference type="ARBA" id="ARBA00022741"/>
    </source>
</evidence>
<keyword evidence="3" id="KW-0285">Flavoprotein</keyword>
<evidence type="ECO:0000256" key="8">
    <source>
        <dbReference type="ARBA" id="ARBA00022827"/>
    </source>
</evidence>
<keyword evidence="9" id="KW-0067">ATP-binding</keyword>
<dbReference type="GO" id="GO:0005524">
    <property type="term" value="F:ATP binding"/>
    <property type="evidence" value="ECO:0007669"/>
    <property type="project" value="UniProtKB-KW"/>
</dbReference>
<protein>
    <recommendedName>
        <fullName evidence="2">FAD synthase</fullName>
        <ecNumber evidence="2">2.7.7.2</ecNumber>
    </recommendedName>
</protein>
<keyword evidence="5" id="KW-0808">Transferase</keyword>
<dbReference type="PANTHER" id="PTHR12714">
    <property type="entry name" value="PROTEIN-S ISOPRENYLCYSTEINE O-METHYLTRANSFERASE"/>
    <property type="match status" value="1"/>
</dbReference>
<evidence type="ECO:0000256" key="9">
    <source>
        <dbReference type="ARBA" id="ARBA00022840"/>
    </source>
</evidence>
<dbReference type="GO" id="GO:0006747">
    <property type="term" value="P:FAD biosynthetic process"/>
    <property type="evidence" value="ECO:0007669"/>
    <property type="project" value="UniProtKB-UniPathway"/>
</dbReference>
<dbReference type="SUPFAM" id="SSF52374">
    <property type="entry name" value="Nucleotidylyl transferase"/>
    <property type="match status" value="1"/>
</dbReference>
<dbReference type="Gene3D" id="3.40.50.620">
    <property type="entry name" value="HUPs"/>
    <property type="match status" value="1"/>
</dbReference>
<dbReference type="EC" id="2.7.7.2" evidence="2"/>
<evidence type="ECO:0000256" key="5">
    <source>
        <dbReference type="ARBA" id="ARBA00022679"/>
    </source>
</evidence>
<accession>A0A1D1YD10</accession>